<keyword evidence="1" id="KW-1133">Transmembrane helix</keyword>
<name>Q9ALI4_ALIFS</name>
<accession>Q9ALI4</accession>
<organism evidence="2">
    <name type="scientific">Aliivibrio fischeri</name>
    <name type="common">Vibrio fischeri</name>
    <dbReference type="NCBI Taxonomy" id="668"/>
    <lineage>
        <taxon>Bacteria</taxon>
        <taxon>Pseudomonadati</taxon>
        <taxon>Pseudomonadota</taxon>
        <taxon>Gammaproteobacteria</taxon>
        <taxon>Vibrionales</taxon>
        <taxon>Vibrionaceae</taxon>
        <taxon>Aliivibrio</taxon>
    </lineage>
</organism>
<dbReference type="AlphaFoldDB" id="Q9ALI4"/>
<dbReference type="RefSeq" id="WP_188864032.1">
    <property type="nucleotide sequence ID" value="NZ_BMPC01000157.1"/>
</dbReference>
<evidence type="ECO:0000256" key="1">
    <source>
        <dbReference type="SAM" id="Phobius"/>
    </source>
</evidence>
<sequence>MFGGFFLWFLFAVLVGYFASNYNRSGFLWFLLACILSPLISGIILLVLGKNDENEILDNIERLKRAQQDYIEIYCSNESTVTGNPILKKMFNELSSKKMTSSTKTTVDEIEKYTNMLLMEIARVETAKSQETSNDANVYDDIEKLKKLLDINAITESEYNNQKEKLLSKI</sequence>
<keyword evidence="1" id="KW-0812">Transmembrane</keyword>
<evidence type="ECO:0008006" key="3">
    <source>
        <dbReference type="Google" id="ProtNLM"/>
    </source>
</evidence>
<reference evidence="2" key="2">
    <citation type="journal article" date="2003" name="Genome Res.">
        <title>Comparative analysis of superintegrons: engineering extensive genetic diversity in the vibrionaceae.</title>
        <authorList>
            <person name="Rowe-Magnus D.A."/>
            <person name="Guerout A.-M."/>
            <person name="Biskri L."/>
            <person name="Bouige P."/>
            <person name="Mazel D."/>
        </authorList>
    </citation>
    <scope>NUCLEOTIDE SEQUENCE</scope>
    <source>
        <strain evidence="2">CIP 103206</strain>
    </source>
</reference>
<evidence type="ECO:0000313" key="2">
    <source>
        <dbReference type="EMBL" id="AAK02080.1"/>
    </source>
</evidence>
<reference evidence="2" key="1">
    <citation type="journal article" date="2001" name="Proc. Natl. Acad. Sci. U.S.A.">
        <title>The evolutionary history of chromosomal super-integrons provides an ancestry for multi-resistant integrons.</title>
        <authorList>
            <person name="Rowe-Magnus D.A."/>
            <person name="Guerout A.M."/>
            <person name="Ploncard P."/>
            <person name="Dychinco B."/>
            <person name="Davies J."/>
            <person name="Mazel D."/>
        </authorList>
    </citation>
    <scope>NUCLEOTIDE SEQUENCE</scope>
    <source>
        <strain evidence="2">CIP 103206</strain>
    </source>
</reference>
<dbReference type="EMBL" id="AY014400">
    <property type="protein sequence ID" value="AAK02080.1"/>
    <property type="molecule type" value="Genomic_DNA"/>
</dbReference>
<keyword evidence="1" id="KW-0472">Membrane</keyword>
<protein>
    <recommendedName>
        <fullName evidence="3">SHOCT domain-containing protein</fullName>
    </recommendedName>
</protein>
<proteinExistence type="predicted"/>
<feature type="transmembrane region" description="Helical" evidence="1">
    <location>
        <begin position="28"/>
        <end position="48"/>
    </location>
</feature>